<dbReference type="GO" id="GO:0016757">
    <property type="term" value="F:glycosyltransferase activity"/>
    <property type="evidence" value="ECO:0007669"/>
    <property type="project" value="UniProtKB-KW"/>
</dbReference>
<keyword evidence="7" id="KW-1185">Reference proteome</keyword>
<dbReference type="Proteomes" id="UP000193244">
    <property type="component" value="Unassembled WGS sequence"/>
</dbReference>
<evidence type="ECO:0000256" key="1">
    <source>
        <dbReference type="ARBA" id="ARBA00004776"/>
    </source>
</evidence>
<dbReference type="Pfam" id="PF00535">
    <property type="entry name" value="Glycos_transf_2"/>
    <property type="match status" value="1"/>
</dbReference>
<dbReference type="InterPro" id="IPR029044">
    <property type="entry name" value="Nucleotide-diphossugar_trans"/>
</dbReference>
<dbReference type="SUPFAM" id="SSF53756">
    <property type="entry name" value="UDP-Glycosyltransferase/glycogen phosphorylase"/>
    <property type="match status" value="1"/>
</dbReference>
<evidence type="ECO:0000256" key="3">
    <source>
        <dbReference type="ARBA" id="ARBA00022676"/>
    </source>
</evidence>
<evidence type="ECO:0000256" key="4">
    <source>
        <dbReference type="ARBA" id="ARBA00022679"/>
    </source>
</evidence>
<dbReference type="OrthoDB" id="9771846at2"/>
<name>A0A1X7IMA3_9MICO</name>
<dbReference type="EMBL" id="FXAY01000001">
    <property type="protein sequence ID" value="SMG16073.1"/>
    <property type="molecule type" value="Genomic_DNA"/>
</dbReference>
<dbReference type="AlphaFoldDB" id="A0A1X7IMA3"/>
<dbReference type="SUPFAM" id="SSF53448">
    <property type="entry name" value="Nucleotide-diphospho-sugar transferases"/>
    <property type="match status" value="1"/>
</dbReference>
<protein>
    <submittedName>
        <fullName evidence="6">Glycosyltransferase, GT2 family</fullName>
    </submittedName>
</protein>
<dbReference type="RefSeq" id="WP_085482875.1">
    <property type="nucleotide sequence ID" value="NZ_FXAY01000001.1"/>
</dbReference>
<evidence type="ECO:0000313" key="7">
    <source>
        <dbReference type="Proteomes" id="UP000193244"/>
    </source>
</evidence>
<dbReference type="Gene3D" id="3.90.550.10">
    <property type="entry name" value="Spore Coat Polysaccharide Biosynthesis Protein SpsA, Chain A"/>
    <property type="match status" value="1"/>
</dbReference>
<dbReference type="PANTHER" id="PTHR43179:SF12">
    <property type="entry name" value="GALACTOFURANOSYLTRANSFERASE GLFT2"/>
    <property type="match status" value="1"/>
</dbReference>
<accession>A0A1X7IMA3</accession>
<dbReference type="InterPro" id="IPR001173">
    <property type="entry name" value="Glyco_trans_2-like"/>
</dbReference>
<keyword evidence="4 6" id="KW-0808">Transferase</keyword>
<dbReference type="PANTHER" id="PTHR43179">
    <property type="entry name" value="RHAMNOSYLTRANSFERASE WBBL"/>
    <property type="match status" value="1"/>
</dbReference>
<keyword evidence="3" id="KW-0328">Glycosyltransferase</keyword>
<evidence type="ECO:0000259" key="5">
    <source>
        <dbReference type="Pfam" id="PF00535"/>
    </source>
</evidence>
<evidence type="ECO:0000256" key="2">
    <source>
        <dbReference type="ARBA" id="ARBA00006739"/>
    </source>
</evidence>
<comment type="pathway">
    <text evidence="1">Cell wall biogenesis; cell wall polysaccharide biosynthesis.</text>
</comment>
<reference evidence="7" key="1">
    <citation type="submission" date="2017-04" db="EMBL/GenBank/DDBJ databases">
        <authorList>
            <person name="Varghese N."/>
            <person name="Submissions S."/>
        </authorList>
    </citation>
    <scope>NUCLEOTIDE SEQUENCE [LARGE SCALE GENOMIC DNA]</scope>
    <source>
        <strain evidence="7">VKM Ac-2510</strain>
    </source>
</reference>
<dbReference type="STRING" id="150121.SAMN06296010_0662"/>
<feature type="domain" description="Glycosyltransferase 2-like" evidence="5">
    <location>
        <begin position="8"/>
        <end position="136"/>
    </location>
</feature>
<proteinExistence type="inferred from homology"/>
<organism evidence="6 7">
    <name type="scientific">Agreia pratensis</name>
    <dbReference type="NCBI Taxonomy" id="150121"/>
    <lineage>
        <taxon>Bacteria</taxon>
        <taxon>Bacillati</taxon>
        <taxon>Actinomycetota</taxon>
        <taxon>Actinomycetes</taxon>
        <taxon>Micrococcales</taxon>
        <taxon>Microbacteriaceae</taxon>
        <taxon>Agreia</taxon>
    </lineage>
</organism>
<sequence length="618" mass="68045">MSIQGVVAVVVHHRSYDTVGRTVASLIEQGLDTADIVVIDNSEQPERCPELRQTIHDGVEIEFVENRGYAAAINAAIRYFREREPLPSFLLVATHETRTEPGAVGRLVEALVADAGAAVAGPTLVSGAEGEQFVWSTGGFIDPITHVPKHHDHRASLEEVDVEGKPRARRWLDGAFLLYRWVDIERHPLDERFFVYMEETDLHLRLGAARRRALWVPGSIVWQSSGGVPPYYFARNIRLLLKKHGNLFQRTLAAPYMIARRLLATVVRSKSLAAVAPTLRGALERLPSDRIHDDRPARPVIIINPLAAALAHYQEETVAVFEAAGVPFSILSVPEPSHASTGRVAWLRGVNGLYSQAAKMVRRDPRSRVLVLWPATGYVDLLLLALHGLRGSVILHDPHPLVRAIGYGALVRRIASRLCARRITLIALSRGAAAEITRDAGRIRVETLPHPILPPTEHTPPSPSQTVRVLGQFKKDRDLGALAAIGEALHDEFDLQVVGRGWPPVPGWTVESRFASESEMDELLQSSAAVVVPYRRFYQSGIGIRCLEHGTPLVAPAQDFLVEILGTGAPGLVEGDARSSWVDGVRQAMDAGRDPVIAAAAEWHTKCLRAWTDWANRE</sequence>
<comment type="similarity">
    <text evidence="2">Belongs to the glycosyltransferase 2 family.</text>
</comment>
<gene>
    <name evidence="6" type="ORF">SAMN06296010_0662</name>
</gene>
<evidence type="ECO:0000313" key="6">
    <source>
        <dbReference type="EMBL" id="SMG16073.1"/>
    </source>
</evidence>